<dbReference type="EMBL" id="QXWK01000043">
    <property type="protein sequence ID" value="NBH62925.1"/>
    <property type="molecule type" value="Genomic_DNA"/>
</dbReference>
<dbReference type="Proteomes" id="UP000446866">
    <property type="component" value="Unassembled WGS sequence"/>
</dbReference>
<organism evidence="2 3">
    <name type="scientific">Anaerotruncus colihominis</name>
    <dbReference type="NCBI Taxonomy" id="169435"/>
    <lineage>
        <taxon>Bacteria</taxon>
        <taxon>Bacillati</taxon>
        <taxon>Bacillota</taxon>
        <taxon>Clostridia</taxon>
        <taxon>Eubacteriales</taxon>
        <taxon>Oscillospiraceae</taxon>
        <taxon>Anaerotruncus</taxon>
    </lineage>
</organism>
<proteinExistence type="predicted"/>
<dbReference type="RefSeq" id="WP_160203205.1">
    <property type="nucleotide sequence ID" value="NZ_QXWK01000043.1"/>
</dbReference>
<reference evidence="2 3" key="1">
    <citation type="submission" date="2018-08" db="EMBL/GenBank/DDBJ databases">
        <title>Murine metabolic-syndrome-specific gut microbial biobank.</title>
        <authorList>
            <person name="Liu C."/>
        </authorList>
    </citation>
    <scope>NUCLEOTIDE SEQUENCE [LARGE SCALE GENOMIC DNA]</scope>
    <source>
        <strain evidence="2 3">28</strain>
    </source>
</reference>
<dbReference type="AlphaFoldDB" id="A0A845QNV9"/>
<keyword evidence="1" id="KW-1133">Transmembrane helix</keyword>
<comment type="caution">
    <text evidence="2">The sequence shown here is derived from an EMBL/GenBank/DDBJ whole genome shotgun (WGS) entry which is preliminary data.</text>
</comment>
<sequence>MNPAIAIIPKLILLIVILVLGLILHFVTEWMKKKRQPEWDEFQEKVKDFNEKHSGDLSDDTKEFLGKHVNDSQTSHARYIIKYDENLRKDLEEE</sequence>
<feature type="transmembrane region" description="Helical" evidence="1">
    <location>
        <begin position="6"/>
        <end position="27"/>
    </location>
</feature>
<evidence type="ECO:0000256" key="1">
    <source>
        <dbReference type="SAM" id="Phobius"/>
    </source>
</evidence>
<protein>
    <submittedName>
        <fullName evidence="2">Uncharacterized protein</fullName>
    </submittedName>
</protein>
<keyword evidence="1" id="KW-0472">Membrane</keyword>
<evidence type="ECO:0000313" key="2">
    <source>
        <dbReference type="EMBL" id="NBH62925.1"/>
    </source>
</evidence>
<keyword evidence="1" id="KW-0812">Transmembrane</keyword>
<gene>
    <name evidence="2" type="ORF">D0435_14880</name>
</gene>
<keyword evidence="3" id="KW-1185">Reference proteome</keyword>
<evidence type="ECO:0000313" key="3">
    <source>
        <dbReference type="Proteomes" id="UP000446866"/>
    </source>
</evidence>
<name>A0A845QNV9_9FIRM</name>
<accession>A0A845QNV9</accession>